<keyword evidence="1" id="KW-1133">Transmembrane helix</keyword>
<keyword evidence="1" id="KW-0472">Membrane</keyword>
<keyword evidence="1" id="KW-0812">Transmembrane</keyword>
<sequence>GSTRFPPNLTPGIHDFFGAEAAAATISLLGLAAAATLTLLPIAVASNVWLLFPPLKKEDPKPFNTAPDVAAAITILYT</sequence>
<proteinExistence type="predicted"/>
<comment type="caution">
    <text evidence="2">The sequence shown here is derived from an EMBL/GenBank/DDBJ whole genome shotgun (WGS) entry which is preliminary data.</text>
</comment>
<name>A0A392UP95_9FABA</name>
<reference evidence="2 3" key="1">
    <citation type="journal article" date="2018" name="Front. Plant Sci.">
        <title>Red Clover (Trifolium pratense) and Zigzag Clover (T. medium) - A Picture of Genomic Similarities and Differences.</title>
        <authorList>
            <person name="Dluhosova J."/>
            <person name="Istvanek J."/>
            <person name="Nedelnik J."/>
            <person name="Repkova J."/>
        </authorList>
    </citation>
    <scope>NUCLEOTIDE SEQUENCE [LARGE SCALE GENOMIC DNA]</scope>
    <source>
        <strain evidence="3">cv. 10/8</strain>
        <tissue evidence="2">Leaf</tissue>
    </source>
</reference>
<feature type="transmembrane region" description="Helical" evidence="1">
    <location>
        <begin position="26"/>
        <end position="52"/>
    </location>
</feature>
<organism evidence="2 3">
    <name type="scientific">Trifolium medium</name>
    <dbReference type="NCBI Taxonomy" id="97028"/>
    <lineage>
        <taxon>Eukaryota</taxon>
        <taxon>Viridiplantae</taxon>
        <taxon>Streptophyta</taxon>
        <taxon>Embryophyta</taxon>
        <taxon>Tracheophyta</taxon>
        <taxon>Spermatophyta</taxon>
        <taxon>Magnoliopsida</taxon>
        <taxon>eudicotyledons</taxon>
        <taxon>Gunneridae</taxon>
        <taxon>Pentapetalae</taxon>
        <taxon>rosids</taxon>
        <taxon>fabids</taxon>
        <taxon>Fabales</taxon>
        <taxon>Fabaceae</taxon>
        <taxon>Papilionoideae</taxon>
        <taxon>50 kb inversion clade</taxon>
        <taxon>NPAAA clade</taxon>
        <taxon>Hologalegina</taxon>
        <taxon>IRL clade</taxon>
        <taxon>Trifolieae</taxon>
        <taxon>Trifolium</taxon>
    </lineage>
</organism>
<evidence type="ECO:0000256" key="1">
    <source>
        <dbReference type="SAM" id="Phobius"/>
    </source>
</evidence>
<dbReference type="AlphaFoldDB" id="A0A392UP95"/>
<protein>
    <submittedName>
        <fullName evidence="2">Uncharacterized protein</fullName>
    </submittedName>
</protein>
<evidence type="ECO:0000313" key="2">
    <source>
        <dbReference type="EMBL" id="MCI74266.1"/>
    </source>
</evidence>
<evidence type="ECO:0000313" key="3">
    <source>
        <dbReference type="Proteomes" id="UP000265520"/>
    </source>
</evidence>
<dbReference type="Proteomes" id="UP000265520">
    <property type="component" value="Unassembled WGS sequence"/>
</dbReference>
<feature type="non-terminal residue" evidence="2">
    <location>
        <position position="1"/>
    </location>
</feature>
<feature type="non-terminal residue" evidence="2">
    <location>
        <position position="78"/>
    </location>
</feature>
<keyword evidence="3" id="KW-1185">Reference proteome</keyword>
<accession>A0A392UP95</accession>
<dbReference type="EMBL" id="LXQA010856902">
    <property type="protein sequence ID" value="MCI74266.1"/>
    <property type="molecule type" value="Genomic_DNA"/>
</dbReference>